<dbReference type="Proteomes" id="UP001165367">
    <property type="component" value="Unassembled WGS sequence"/>
</dbReference>
<comment type="caution">
    <text evidence="1">The sequence shown here is derived from an EMBL/GenBank/DDBJ whole genome shotgun (WGS) entry which is preliminary data.</text>
</comment>
<accession>A0ABS9KUD7</accession>
<evidence type="ECO:0000313" key="1">
    <source>
        <dbReference type="EMBL" id="MCG2615917.1"/>
    </source>
</evidence>
<protein>
    <submittedName>
        <fullName evidence="1">Uncharacterized protein</fullName>
    </submittedName>
</protein>
<keyword evidence="2" id="KW-1185">Reference proteome</keyword>
<name>A0ABS9KUD7_9BACT</name>
<gene>
    <name evidence="1" type="ORF">LZZ85_16595</name>
</gene>
<dbReference type="RefSeq" id="WP_237874419.1">
    <property type="nucleotide sequence ID" value="NZ_JAKLTR010000011.1"/>
</dbReference>
<dbReference type="Pfam" id="PF20475">
    <property type="entry name" value="DUF6717"/>
    <property type="match status" value="1"/>
</dbReference>
<dbReference type="InterPro" id="IPR046562">
    <property type="entry name" value="DUF6717"/>
</dbReference>
<dbReference type="EMBL" id="JAKLTR010000011">
    <property type="protein sequence ID" value="MCG2615917.1"/>
    <property type="molecule type" value="Genomic_DNA"/>
</dbReference>
<reference evidence="1" key="1">
    <citation type="submission" date="2022-01" db="EMBL/GenBank/DDBJ databases">
        <authorList>
            <person name="Jo J.-H."/>
            <person name="Im W.-T."/>
        </authorList>
    </citation>
    <scope>NUCLEOTIDE SEQUENCE</scope>
    <source>
        <strain evidence="1">NA20</strain>
    </source>
</reference>
<evidence type="ECO:0000313" key="2">
    <source>
        <dbReference type="Proteomes" id="UP001165367"/>
    </source>
</evidence>
<proteinExistence type="predicted"/>
<organism evidence="1 2">
    <name type="scientific">Terrimonas ginsenosidimutans</name>
    <dbReference type="NCBI Taxonomy" id="2908004"/>
    <lineage>
        <taxon>Bacteria</taxon>
        <taxon>Pseudomonadati</taxon>
        <taxon>Bacteroidota</taxon>
        <taxon>Chitinophagia</taxon>
        <taxon>Chitinophagales</taxon>
        <taxon>Chitinophagaceae</taxon>
        <taxon>Terrimonas</taxon>
    </lineage>
</organism>
<sequence length="119" mass="13415">MNTYQFIKEPTGWYIDLPEYILQGGTKEGLQMVEGADVMLDIIAEGRDKVILDIDLHALPGSTTLLLVEKCDPYIGGGFYLLEEWNGKKVGMKMWLCEVTEWLFGHLPAAIHIKEVATE</sequence>